<feature type="signal peptide" evidence="9">
    <location>
        <begin position="1"/>
        <end position="20"/>
    </location>
</feature>
<organism evidence="11 12">
    <name type="scientific">Strongylocentrotus purpuratus</name>
    <name type="common">Purple sea urchin</name>
    <dbReference type="NCBI Taxonomy" id="7668"/>
    <lineage>
        <taxon>Eukaryota</taxon>
        <taxon>Metazoa</taxon>
        <taxon>Echinodermata</taxon>
        <taxon>Eleutherozoa</taxon>
        <taxon>Echinozoa</taxon>
        <taxon>Echinoidea</taxon>
        <taxon>Euechinoidea</taxon>
        <taxon>Echinacea</taxon>
        <taxon>Camarodonta</taxon>
        <taxon>Echinidea</taxon>
        <taxon>Strongylocentrotidae</taxon>
        <taxon>Strongylocentrotus</taxon>
    </lineage>
</organism>
<dbReference type="Pfam" id="PF20985">
    <property type="entry name" value="Legum_prodom"/>
    <property type="match status" value="1"/>
</dbReference>
<reference evidence="12" key="1">
    <citation type="submission" date="2015-02" db="EMBL/GenBank/DDBJ databases">
        <title>Genome sequencing for Strongylocentrotus purpuratus.</title>
        <authorList>
            <person name="Murali S."/>
            <person name="Liu Y."/>
            <person name="Vee V."/>
            <person name="English A."/>
            <person name="Wang M."/>
            <person name="Skinner E."/>
            <person name="Han Y."/>
            <person name="Muzny D.M."/>
            <person name="Worley K.C."/>
            <person name="Gibbs R.A."/>
        </authorList>
    </citation>
    <scope>NUCLEOTIDE SEQUENCE</scope>
</reference>
<dbReference type="KEGG" id="spu:100889415"/>
<evidence type="ECO:0000256" key="5">
    <source>
        <dbReference type="ARBA" id="ARBA00022729"/>
    </source>
</evidence>
<keyword evidence="12" id="KW-1185">Reference proteome</keyword>
<dbReference type="CTD" id="5641"/>
<evidence type="ECO:0000256" key="4">
    <source>
        <dbReference type="ARBA" id="ARBA00022670"/>
    </source>
</evidence>
<dbReference type="PRINTS" id="PR00776">
    <property type="entry name" value="HEMOGLOBNASE"/>
</dbReference>
<dbReference type="InParanoid" id="A0A7M7PTS1"/>
<dbReference type="GO" id="GO:0004197">
    <property type="term" value="F:cysteine-type endopeptidase activity"/>
    <property type="evidence" value="ECO:0000318"/>
    <property type="project" value="GO_Central"/>
</dbReference>
<evidence type="ECO:0000256" key="8">
    <source>
        <dbReference type="PIRSR" id="PIRSR019663-1"/>
    </source>
</evidence>
<evidence type="ECO:0000256" key="1">
    <source>
        <dbReference type="ARBA" id="ARBA00000810"/>
    </source>
</evidence>
<dbReference type="InterPro" id="IPR001096">
    <property type="entry name" value="Peptidase_C13"/>
</dbReference>
<evidence type="ECO:0000313" key="12">
    <source>
        <dbReference type="Proteomes" id="UP000007110"/>
    </source>
</evidence>
<dbReference type="Gene3D" id="3.40.50.1460">
    <property type="match status" value="1"/>
</dbReference>
<dbReference type="PANTHER" id="PTHR12000:SF42">
    <property type="entry name" value="LEGUMAIN"/>
    <property type="match status" value="1"/>
</dbReference>
<feature type="active site" description="Nucleophile" evidence="8">
    <location>
        <position position="198"/>
    </location>
</feature>
<comment type="similarity">
    <text evidence="2">Belongs to the peptidase C13 family.</text>
</comment>
<dbReference type="EC" id="3.4.22.34" evidence="3"/>
<feature type="domain" description="Legumain prodomain" evidence="10">
    <location>
        <begin position="347"/>
        <end position="443"/>
    </location>
</feature>
<proteinExistence type="inferred from homology"/>
<dbReference type="FunFam" id="1.10.132.130:FF:000001">
    <property type="entry name" value="Vacuolar-processing enzyme beta-isozyme"/>
    <property type="match status" value="1"/>
</dbReference>
<dbReference type="PIRSF" id="PIRSF019663">
    <property type="entry name" value="Legumain"/>
    <property type="match status" value="1"/>
</dbReference>
<keyword evidence="5 9" id="KW-0732">Signal</keyword>
<dbReference type="EnsemblMetazoa" id="XM_030999777">
    <property type="protein sequence ID" value="XP_030855637"/>
    <property type="gene ID" value="LOC100889415"/>
</dbReference>
<comment type="catalytic activity">
    <reaction evidence="1">
        <text>Hydrolysis of proteins and small molecule substrates at -Asn-|-Xaa- bonds.</text>
        <dbReference type="EC" id="3.4.22.34"/>
    </reaction>
</comment>
<accession>A0A7M7PTS1</accession>
<dbReference type="Gene3D" id="1.10.132.130">
    <property type="match status" value="1"/>
</dbReference>
<dbReference type="OrthoDB" id="192611at2759"/>
<dbReference type="OMA" id="ACGRYNS"/>
<dbReference type="GO" id="GO:0005773">
    <property type="term" value="C:vacuole"/>
    <property type="evidence" value="ECO:0007669"/>
    <property type="project" value="GOC"/>
</dbReference>
<dbReference type="Pfam" id="PF01650">
    <property type="entry name" value="Peptidase_C13"/>
    <property type="match status" value="1"/>
</dbReference>
<dbReference type="InterPro" id="IPR043577">
    <property type="entry name" value="AE"/>
</dbReference>
<evidence type="ECO:0000259" key="10">
    <source>
        <dbReference type="Pfam" id="PF20985"/>
    </source>
</evidence>
<feature type="chain" id="PRO_5029463578" description="legumain" evidence="9">
    <location>
        <begin position="21"/>
        <end position="443"/>
    </location>
</feature>
<keyword evidence="6" id="KW-0378">Hydrolase</keyword>
<evidence type="ECO:0000256" key="7">
    <source>
        <dbReference type="ARBA" id="ARBA00022807"/>
    </source>
</evidence>
<dbReference type="CDD" id="cd21115">
    <property type="entry name" value="legumain_C"/>
    <property type="match status" value="1"/>
</dbReference>
<dbReference type="InterPro" id="IPR046427">
    <property type="entry name" value="Legumain_prodom_sf"/>
</dbReference>
<dbReference type="PIRSF" id="PIRSF500139">
    <property type="entry name" value="AE"/>
    <property type="match status" value="1"/>
</dbReference>
<evidence type="ECO:0000313" key="11">
    <source>
        <dbReference type="EnsemblMetazoa" id="XP_030855637"/>
    </source>
</evidence>
<dbReference type="RefSeq" id="XP_030855637.1">
    <property type="nucleotide sequence ID" value="XM_030999777.1"/>
</dbReference>
<dbReference type="AlphaFoldDB" id="A0A7M7PTS1"/>
<evidence type="ECO:0000256" key="9">
    <source>
        <dbReference type="SAM" id="SignalP"/>
    </source>
</evidence>
<name>A0A7M7PTS1_STRPU</name>
<dbReference type="InterPro" id="IPR048501">
    <property type="entry name" value="Legum_prodom"/>
</dbReference>
<evidence type="ECO:0000256" key="3">
    <source>
        <dbReference type="ARBA" id="ARBA00012628"/>
    </source>
</evidence>
<dbReference type="GO" id="GO:0051603">
    <property type="term" value="P:proteolysis involved in protein catabolic process"/>
    <property type="evidence" value="ECO:0000318"/>
    <property type="project" value="GO_Central"/>
</dbReference>
<evidence type="ECO:0000256" key="6">
    <source>
        <dbReference type="ARBA" id="ARBA00022801"/>
    </source>
</evidence>
<dbReference type="GO" id="GO:0006624">
    <property type="term" value="P:vacuolar protein processing"/>
    <property type="evidence" value="ECO:0000318"/>
    <property type="project" value="GO_Central"/>
</dbReference>
<dbReference type="PANTHER" id="PTHR12000">
    <property type="entry name" value="HEMOGLOBINASE FAMILY MEMBER"/>
    <property type="match status" value="1"/>
</dbReference>
<keyword evidence="4" id="KW-0645">Protease</keyword>
<dbReference type="Proteomes" id="UP000007110">
    <property type="component" value="Unassembled WGS sequence"/>
</dbReference>
<dbReference type="GeneID" id="100889415"/>
<feature type="active site" evidence="8">
    <location>
        <position position="157"/>
    </location>
</feature>
<dbReference type="FunFam" id="3.40.50.1460:FF:000006">
    <property type="entry name" value="Legumain"/>
    <property type="match status" value="1"/>
</dbReference>
<protein>
    <recommendedName>
        <fullName evidence="3">legumain</fullName>
        <ecNumber evidence="3">3.4.22.34</ecNumber>
    </recommendedName>
</protein>
<reference evidence="11" key="2">
    <citation type="submission" date="2021-01" db="UniProtKB">
        <authorList>
            <consortium name="EnsemblMetazoa"/>
        </authorList>
    </citation>
    <scope>IDENTIFICATION</scope>
</reference>
<evidence type="ECO:0000256" key="2">
    <source>
        <dbReference type="ARBA" id="ARBA00009941"/>
    </source>
</evidence>
<keyword evidence="7" id="KW-0788">Thiol protease</keyword>
<sequence length="443" mass="50213">MMKALCVLLLCLVAVATTFAFPEHLFRQQQTPDPEVKHWALLVAGSNGWYNYRHQADICHAYQILHKHGIPDEQIIVMMYDDIAYNRENPNQGVIINKPNGPNVYPGVLKDYTGDDVTPENFQALLQGEKPHSCNNCSGKTLKSGSTDHVFVYFADHGGPDLIAFPDGELERNELMKTLKKMHKHEKFAKLVFYLEACESGSMFKGLSEDLNIYATTAANPDESSWGFYCNNSMDNCLGDEYSIHWMEDSDVEDLSAETLNKQFRIVKKETKKSHVQEYGNLTMASAAVDQYQGGSDGQMHIYKDAVHEETPVSELDFVPSREVEMTMLYRRLMKTTHPTDRDAILKKINILVQTQRDIIQTMCTIVMSVTSDLEAVEAHLQRPEQLTILDSDCYHSSAKLFSDRCFRLGQNDYAMGIVYTFANMCNANIQQEAILNAIKNIC</sequence>